<accession>A0A2T9IYQ0</accession>
<dbReference type="AlphaFoldDB" id="A0A2T9IYQ0"/>
<evidence type="ECO:0000313" key="2">
    <source>
        <dbReference type="EMBL" id="PVM72331.1"/>
    </source>
</evidence>
<dbReference type="EMBL" id="QDKP01000063">
    <property type="protein sequence ID" value="PVM72331.1"/>
    <property type="molecule type" value="Genomic_DNA"/>
</dbReference>
<evidence type="ECO:0000313" key="3">
    <source>
        <dbReference type="Proteomes" id="UP000244913"/>
    </source>
</evidence>
<comment type="caution">
    <text evidence="2">The sequence shown here is derived from an EMBL/GenBank/DDBJ whole genome shotgun (WGS) entry which is preliminary data.</text>
</comment>
<gene>
    <name evidence="2" type="ORF">DDF65_22400</name>
</gene>
<feature type="region of interest" description="Disordered" evidence="1">
    <location>
        <begin position="1"/>
        <end position="61"/>
    </location>
</feature>
<organism evidence="2 3">
    <name type="scientific">Caulobacter radicis</name>
    <dbReference type="NCBI Taxonomy" id="2172650"/>
    <lineage>
        <taxon>Bacteria</taxon>
        <taxon>Pseudomonadati</taxon>
        <taxon>Pseudomonadota</taxon>
        <taxon>Alphaproteobacteria</taxon>
        <taxon>Caulobacterales</taxon>
        <taxon>Caulobacteraceae</taxon>
        <taxon>Caulobacter</taxon>
    </lineage>
</organism>
<dbReference type="Proteomes" id="UP000244913">
    <property type="component" value="Unassembled WGS sequence"/>
</dbReference>
<protein>
    <submittedName>
        <fullName evidence="2">Uncharacterized protein</fullName>
    </submittedName>
</protein>
<keyword evidence="3" id="KW-1185">Reference proteome</keyword>
<name>A0A2T9IYQ0_9CAUL</name>
<evidence type="ECO:0000256" key="1">
    <source>
        <dbReference type="SAM" id="MobiDB-lite"/>
    </source>
</evidence>
<reference evidence="2 3" key="1">
    <citation type="submission" date="2018-04" db="EMBL/GenBank/DDBJ databases">
        <title>The genome sequence of Caulobacter sp. 736.</title>
        <authorList>
            <person name="Gao J."/>
            <person name="Sun J."/>
        </authorList>
    </citation>
    <scope>NUCLEOTIDE SEQUENCE [LARGE SCALE GENOMIC DNA]</scope>
    <source>
        <strain evidence="2 3">736</strain>
    </source>
</reference>
<proteinExistence type="predicted"/>
<sequence>MSDQNAEGGKANQAEAPGEFTALGGRKAVERTGKLSQAKARPDGGASADVGDTFKSGPKRR</sequence>